<evidence type="ECO:0000256" key="7">
    <source>
        <dbReference type="ARBA" id="ARBA00022984"/>
    </source>
</evidence>
<evidence type="ECO:0000256" key="3">
    <source>
        <dbReference type="ARBA" id="ARBA00022676"/>
    </source>
</evidence>
<keyword evidence="8 11" id="KW-1133">Transmembrane helix</keyword>
<evidence type="ECO:0000256" key="4">
    <source>
        <dbReference type="ARBA" id="ARBA00022679"/>
    </source>
</evidence>
<name>A0A399FVU3_UNCN2</name>
<comment type="function">
    <text evidence="11">Peptidoglycan polymerase that is essential for cell wall elongation.</text>
</comment>
<evidence type="ECO:0000256" key="9">
    <source>
        <dbReference type="ARBA" id="ARBA00023136"/>
    </source>
</evidence>
<dbReference type="PANTHER" id="PTHR30474">
    <property type="entry name" value="CELL CYCLE PROTEIN"/>
    <property type="match status" value="1"/>
</dbReference>
<keyword evidence="7 11" id="KW-0573">Peptidoglycan synthesis</keyword>
<feature type="transmembrane region" description="Helical" evidence="11">
    <location>
        <begin position="73"/>
        <end position="93"/>
    </location>
</feature>
<feature type="transmembrane region" description="Helical" evidence="11">
    <location>
        <begin position="336"/>
        <end position="357"/>
    </location>
</feature>
<dbReference type="PANTHER" id="PTHR30474:SF1">
    <property type="entry name" value="PEPTIDOGLYCAN GLYCOSYLTRANSFERASE MRDB"/>
    <property type="match status" value="1"/>
</dbReference>
<keyword evidence="9 11" id="KW-0472">Membrane</keyword>
<dbReference type="InterPro" id="IPR001182">
    <property type="entry name" value="FtsW/RodA"/>
</dbReference>
<dbReference type="HAMAP" id="MF_02079">
    <property type="entry name" value="PGT_RodA"/>
    <property type="match status" value="1"/>
</dbReference>
<comment type="similarity">
    <text evidence="11">Belongs to the SEDS family. MrdB/RodA subfamily.</text>
</comment>
<comment type="caution">
    <text evidence="12">The sequence shown here is derived from an EMBL/GenBank/DDBJ whole genome shotgun (WGS) entry which is preliminary data.</text>
</comment>
<organism evidence="12 13">
    <name type="scientific">candidate division NPL-UPA2 bacterium Unc8</name>
    <dbReference type="NCBI Taxonomy" id="1980939"/>
    <lineage>
        <taxon>Bacteria</taxon>
    </lineage>
</organism>
<accession>A0A399FVU3</accession>
<dbReference type="InterPro" id="IPR018365">
    <property type="entry name" value="Cell_cycle_FtsW-rel_CS"/>
</dbReference>
<feature type="transmembrane region" description="Helical" evidence="11">
    <location>
        <begin position="181"/>
        <end position="200"/>
    </location>
</feature>
<dbReference type="InterPro" id="IPR011923">
    <property type="entry name" value="RodA/MrdB"/>
</dbReference>
<dbReference type="Pfam" id="PF01098">
    <property type="entry name" value="FTSW_RODA_SPOVE"/>
    <property type="match status" value="1"/>
</dbReference>
<evidence type="ECO:0000256" key="11">
    <source>
        <dbReference type="HAMAP-Rule" id="MF_02079"/>
    </source>
</evidence>
<evidence type="ECO:0000256" key="2">
    <source>
        <dbReference type="ARBA" id="ARBA00022475"/>
    </source>
</evidence>
<keyword evidence="6 11" id="KW-0133">Cell shape</keyword>
<dbReference type="PROSITE" id="PS00428">
    <property type="entry name" value="FTSW_RODA_SPOVE"/>
    <property type="match status" value="1"/>
</dbReference>
<reference evidence="12 13" key="1">
    <citation type="submission" date="2018-08" db="EMBL/GenBank/DDBJ databases">
        <title>Draft genome of candidate division NPL-UPA2 bacterium Unc8 that adapted to ultra-basic serpentinizing groundwater.</title>
        <authorList>
            <person name="Ishii S."/>
            <person name="Suzuki S."/>
            <person name="Nealson K.H."/>
        </authorList>
    </citation>
    <scope>NUCLEOTIDE SEQUENCE [LARGE SCALE GENOMIC DNA]</scope>
    <source>
        <strain evidence="12">Unc8</strain>
    </source>
</reference>
<dbReference type="Proteomes" id="UP000266287">
    <property type="component" value="Unassembled WGS sequence"/>
</dbReference>
<comment type="catalytic activity">
    <reaction evidence="11">
        <text>[GlcNAc-(1-&gt;4)-Mur2Ac(oyl-L-Ala-gamma-D-Glu-L-Lys-D-Ala-D-Ala)](n)-di-trans,octa-cis-undecaprenyl diphosphate + beta-D-GlcNAc-(1-&gt;4)-Mur2Ac(oyl-L-Ala-gamma-D-Glu-L-Lys-D-Ala-D-Ala)-di-trans,octa-cis-undecaprenyl diphosphate = [GlcNAc-(1-&gt;4)-Mur2Ac(oyl-L-Ala-gamma-D-Glu-L-Lys-D-Ala-D-Ala)](n+1)-di-trans,octa-cis-undecaprenyl diphosphate + di-trans,octa-cis-undecaprenyl diphosphate + H(+)</text>
        <dbReference type="Rhea" id="RHEA:23708"/>
        <dbReference type="Rhea" id="RHEA-COMP:9602"/>
        <dbReference type="Rhea" id="RHEA-COMP:9603"/>
        <dbReference type="ChEBI" id="CHEBI:15378"/>
        <dbReference type="ChEBI" id="CHEBI:58405"/>
        <dbReference type="ChEBI" id="CHEBI:60033"/>
        <dbReference type="ChEBI" id="CHEBI:78435"/>
        <dbReference type="EC" id="2.4.99.28"/>
    </reaction>
</comment>
<dbReference type="NCBIfam" id="TIGR02210">
    <property type="entry name" value="rodA_shape"/>
    <property type="match status" value="1"/>
</dbReference>
<feature type="transmembrane region" description="Helical" evidence="11">
    <location>
        <begin position="159"/>
        <end position="176"/>
    </location>
</feature>
<dbReference type="UniPathway" id="UPA00219"/>
<evidence type="ECO:0000256" key="6">
    <source>
        <dbReference type="ARBA" id="ARBA00022960"/>
    </source>
</evidence>
<dbReference type="GO" id="GO:0015648">
    <property type="term" value="F:lipid-linked peptidoglycan transporter activity"/>
    <property type="evidence" value="ECO:0007669"/>
    <property type="project" value="TreeGrafter"/>
</dbReference>
<comment type="subcellular location">
    <subcellularLocation>
        <location evidence="11">Cell membrane</location>
        <topology evidence="11">Multi-pass membrane protein</topology>
    </subcellularLocation>
    <subcellularLocation>
        <location evidence="1">Membrane</location>
        <topology evidence="1">Multi-pass membrane protein</topology>
    </subcellularLocation>
</comment>
<dbReference type="GO" id="GO:0071555">
    <property type="term" value="P:cell wall organization"/>
    <property type="evidence" value="ECO:0007669"/>
    <property type="project" value="UniProtKB-KW"/>
</dbReference>
<feature type="transmembrane region" description="Helical" evidence="11">
    <location>
        <begin position="12"/>
        <end position="30"/>
    </location>
</feature>
<keyword evidence="3 11" id="KW-0328">Glycosyltransferase</keyword>
<evidence type="ECO:0000256" key="5">
    <source>
        <dbReference type="ARBA" id="ARBA00022692"/>
    </source>
</evidence>
<proteinExistence type="inferred from homology"/>
<keyword evidence="5 11" id="KW-0812">Transmembrane</keyword>
<protein>
    <recommendedName>
        <fullName evidence="11">Peptidoglycan glycosyltransferase RodA</fullName>
        <shortName evidence="11">PGT</shortName>
        <ecNumber evidence="11">2.4.99.28</ecNumber>
    </recommendedName>
    <alternativeName>
        <fullName evidence="11">Cell elongation protein RodA</fullName>
    </alternativeName>
    <alternativeName>
        <fullName evidence="11">Cell wall polymerase</fullName>
    </alternativeName>
    <alternativeName>
        <fullName evidence="11">Peptidoglycan polymerase</fullName>
        <shortName evidence="11">PG polymerase</shortName>
    </alternativeName>
</protein>
<dbReference type="AlphaFoldDB" id="A0A399FVU3"/>
<feature type="transmembrane region" description="Helical" evidence="11">
    <location>
        <begin position="99"/>
        <end position="125"/>
    </location>
</feature>
<dbReference type="GO" id="GO:0032153">
    <property type="term" value="C:cell division site"/>
    <property type="evidence" value="ECO:0007669"/>
    <property type="project" value="TreeGrafter"/>
</dbReference>
<sequence length="364" mass="40106">MIDRRLLRNFNYPLILLVFITCLIGLAMIYSASHHLQDIHGFYARQLIWMGISLAGIAFILSINYQTILRHSYGLHFIVVLLLLAVVLFGPVVRGAQRWIFIGPLSFAPAEFAKITVVLSLAYYLGGAEEVKMLKKILTSLLIVFIPFVLIFIQPDLGTALTLLPTLFVMLYLTGIKKRHLLAIALFGILIVAPFVYHFFLEEYQRVRIQVLLNPGLDPLGASFSLNQSRIAIGSGGILGRGWLGGSQTQLHFLPAQYTDFIFSVVGEEWGFAGAVGLLLLYIGIFKSGVRIACEAKDRASSFLAAGLTTMLASHVLINIGMTLGIVPVVGLPLPFLSYGGSSLLMAMLSIGLLLNIHMRRFII</sequence>
<feature type="transmembrane region" description="Helical" evidence="11">
    <location>
        <begin position="302"/>
        <end position="330"/>
    </location>
</feature>
<dbReference type="GO" id="GO:0008360">
    <property type="term" value="P:regulation of cell shape"/>
    <property type="evidence" value="ECO:0007669"/>
    <property type="project" value="UniProtKB-KW"/>
</dbReference>
<evidence type="ECO:0000313" key="12">
    <source>
        <dbReference type="EMBL" id="RII00261.1"/>
    </source>
</evidence>
<feature type="transmembrane region" description="Helical" evidence="11">
    <location>
        <begin position="270"/>
        <end position="290"/>
    </location>
</feature>
<gene>
    <name evidence="11 12" type="primary">rodA</name>
    <name evidence="12" type="ORF">B9J77_02955</name>
</gene>
<evidence type="ECO:0000256" key="1">
    <source>
        <dbReference type="ARBA" id="ARBA00004141"/>
    </source>
</evidence>
<feature type="transmembrane region" description="Helical" evidence="11">
    <location>
        <begin position="137"/>
        <end position="153"/>
    </location>
</feature>
<dbReference type="GO" id="GO:0009252">
    <property type="term" value="P:peptidoglycan biosynthetic process"/>
    <property type="evidence" value="ECO:0007669"/>
    <property type="project" value="UniProtKB-UniRule"/>
</dbReference>
<dbReference type="EC" id="2.4.99.28" evidence="11"/>
<comment type="pathway">
    <text evidence="11">Cell wall biogenesis; peptidoglycan biosynthesis.</text>
</comment>
<dbReference type="GO" id="GO:0008955">
    <property type="term" value="F:peptidoglycan glycosyltransferase activity"/>
    <property type="evidence" value="ECO:0007669"/>
    <property type="project" value="UniProtKB-UniRule"/>
</dbReference>
<feature type="transmembrane region" description="Helical" evidence="11">
    <location>
        <begin position="42"/>
        <end position="61"/>
    </location>
</feature>
<keyword evidence="2 11" id="KW-1003">Cell membrane</keyword>
<dbReference type="GO" id="GO:0051301">
    <property type="term" value="P:cell division"/>
    <property type="evidence" value="ECO:0007669"/>
    <property type="project" value="InterPro"/>
</dbReference>
<keyword evidence="4 11" id="KW-0808">Transferase</keyword>
<dbReference type="EMBL" id="NDHY01000005">
    <property type="protein sequence ID" value="RII00261.1"/>
    <property type="molecule type" value="Genomic_DNA"/>
</dbReference>
<keyword evidence="10 11" id="KW-0961">Cell wall biogenesis/degradation</keyword>
<evidence type="ECO:0000313" key="13">
    <source>
        <dbReference type="Proteomes" id="UP000266287"/>
    </source>
</evidence>
<dbReference type="GO" id="GO:0005886">
    <property type="term" value="C:plasma membrane"/>
    <property type="evidence" value="ECO:0007669"/>
    <property type="project" value="UniProtKB-SubCell"/>
</dbReference>
<evidence type="ECO:0000256" key="8">
    <source>
        <dbReference type="ARBA" id="ARBA00022989"/>
    </source>
</evidence>
<evidence type="ECO:0000256" key="10">
    <source>
        <dbReference type="ARBA" id="ARBA00023316"/>
    </source>
</evidence>